<dbReference type="InterPro" id="IPR010666">
    <property type="entry name" value="Znf_GRF"/>
</dbReference>
<dbReference type="SUPFAM" id="SSF57756">
    <property type="entry name" value="Retrovirus zinc finger-like domains"/>
    <property type="match status" value="1"/>
</dbReference>
<evidence type="ECO:0000256" key="2">
    <source>
        <dbReference type="ARBA" id="ARBA00022771"/>
    </source>
</evidence>
<organism evidence="6 7">
    <name type="scientific">Cajanus cajan</name>
    <name type="common">Pigeon pea</name>
    <name type="synonym">Cajanus indicus</name>
    <dbReference type="NCBI Taxonomy" id="3821"/>
    <lineage>
        <taxon>Eukaryota</taxon>
        <taxon>Viridiplantae</taxon>
        <taxon>Streptophyta</taxon>
        <taxon>Embryophyta</taxon>
        <taxon>Tracheophyta</taxon>
        <taxon>Spermatophyta</taxon>
        <taxon>Magnoliopsida</taxon>
        <taxon>eudicotyledons</taxon>
        <taxon>Gunneridae</taxon>
        <taxon>Pentapetalae</taxon>
        <taxon>rosids</taxon>
        <taxon>fabids</taxon>
        <taxon>Fabales</taxon>
        <taxon>Fabaceae</taxon>
        <taxon>Papilionoideae</taxon>
        <taxon>50 kb inversion clade</taxon>
        <taxon>NPAAA clade</taxon>
        <taxon>indigoferoid/millettioid clade</taxon>
        <taxon>Phaseoleae</taxon>
        <taxon>Cajanus</taxon>
    </lineage>
</organism>
<dbReference type="Gramene" id="C.cajan_44854.t">
    <property type="protein sequence ID" value="C.cajan_44854.t"/>
    <property type="gene ID" value="C.cajan_44854"/>
</dbReference>
<name>A0A151QW51_CAJCA</name>
<evidence type="ECO:0000256" key="4">
    <source>
        <dbReference type="PROSITE-ProRule" id="PRU01343"/>
    </source>
</evidence>
<dbReference type="GO" id="GO:0008270">
    <property type="term" value="F:zinc ion binding"/>
    <property type="evidence" value="ECO:0007669"/>
    <property type="project" value="UniProtKB-KW"/>
</dbReference>
<evidence type="ECO:0000256" key="3">
    <source>
        <dbReference type="ARBA" id="ARBA00022833"/>
    </source>
</evidence>
<proteinExistence type="predicted"/>
<dbReference type="PROSITE" id="PS51999">
    <property type="entry name" value="ZF_GRF"/>
    <property type="match status" value="1"/>
</dbReference>
<dbReference type="InterPro" id="IPR036875">
    <property type="entry name" value="Znf_CCHC_sf"/>
</dbReference>
<reference evidence="6" key="1">
    <citation type="journal article" date="2012" name="Nat. Biotechnol.">
        <title>Draft genome sequence of pigeonpea (Cajanus cajan), an orphan legume crop of resource-poor farmers.</title>
        <authorList>
            <person name="Varshney R.K."/>
            <person name="Chen W."/>
            <person name="Li Y."/>
            <person name="Bharti A.K."/>
            <person name="Saxena R.K."/>
            <person name="Schlueter J.A."/>
            <person name="Donoghue M.T."/>
            <person name="Azam S."/>
            <person name="Fan G."/>
            <person name="Whaley A.M."/>
            <person name="Farmer A.D."/>
            <person name="Sheridan J."/>
            <person name="Iwata A."/>
            <person name="Tuteja R."/>
            <person name="Penmetsa R.V."/>
            <person name="Wu W."/>
            <person name="Upadhyaya H.D."/>
            <person name="Yang S.P."/>
            <person name="Shah T."/>
            <person name="Saxena K.B."/>
            <person name="Michael T."/>
            <person name="McCombie W.R."/>
            <person name="Yang B."/>
            <person name="Zhang G."/>
            <person name="Yang H."/>
            <person name="Wang J."/>
            <person name="Spillane C."/>
            <person name="Cook D.R."/>
            <person name="May G.D."/>
            <person name="Xu X."/>
            <person name="Jackson S.A."/>
        </authorList>
    </citation>
    <scope>NUCLEOTIDE SEQUENCE [LARGE SCALE GENOMIC DNA]</scope>
</reference>
<feature type="domain" description="GRF-type" evidence="5">
    <location>
        <begin position="42"/>
        <end position="85"/>
    </location>
</feature>
<keyword evidence="3" id="KW-0862">Zinc</keyword>
<accession>A0A151QW51</accession>
<sequence>MENDTCHTCHQKGHWSWHCPLKSSNARPFITNDSPCVHNIWCRCGHGRCDVRTAKSVKNSGRKYYTCPIKRGAKCKDFVKWCDDPVDESDLQPPAFKYPECVCPAGVCRRVKAMQNLGSVKYCFTCPIKQGSCGYLVWEDELLDNESTGRVRQSCKRTINVFGEGNQSDQTDNELVERGNLLVNHSKKVRIMESSEDSTLMDVSDKELEEREDAVLEVYRIPFHFPEKETPPLSCLSAASRISGGQTVFPGHEFAVADTSFGFCSMNWLGSLIFSSPPQSLKFPSSHQIFCCELSLPSAGVFPSFNPIGVPKQASIPDVDPCGEHNRLDIINLSKQTQLSSVCYTELSKDVFSPSKSASSERKPMSRAHDTLLDDIGPNDKQFCDLIWHFISLTSSVAQLNKSIQCSLSPEEHSKCLEEEKAKFAHIHYLYVKTEALFQASEQRRQSLCREISHFEAILFEKQNQLKSYELETFNIETELGDLRRTMLEADNALKARTEQAKVARKLREEKKTKQIEAKTTLEKAVLELEY</sequence>
<gene>
    <name evidence="6" type="ORF">KK1_044547</name>
</gene>
<evidence type="ECO:0000259" key="5">
    <source>
        <dbReference type="PROSITE" id="PS51999"/>
    </source>
</evidence>
<keyword evidence="2 4" id="KW-0863">Zinc-finger</keyword>
<dbReference type="Gene3D" id="4.10.60.10">
    <property type="entry name" value="Zinc finger, CCHC-type"/>
    <property type="match status" value="1"/>
</dbReference>
<evidence type="ECO:0000256" key="1">
    <source>
        <dbReference type="ARBA" id="ARBA00022723"/>
    </source>
</evidence>
<dbReference type="EMBL" id="KQ484586">
    <property type="protein sequence ID" value="KYP34483.1"/>
    <property type="molecule type" value="Genomic_DNA"/>
</dbReference>
<dbReference type="PANTHER" id="PTHR33680:SF1">
    <property type="entry name" value="OS05G0489500 PROTEIN"/>
    <property type="match status" value="1"/>
</dbReference>
<evidence type="ECO:0000313" key="6">
    <source>
        <dbReference type="EMBL" id="KYP34483.1"/>
    </source>
</evidence>
<dbReference type="Proteomes" id="UP000075243">
    <property type="component" value="Unassembled WGS sequence"/>
</dbReference>
<evidence type="ECO:0000313" key="7">
    <source>
        <dbReference type="Proteomes" id="UP000075243"/>
    </source>
</evidence>
<dbReference type="Pfam" id="PF06839">
    <property type="entry name" value="Zn_ribbon_GRF"/>
    <property type="match status" value="1"/>
</dbReference>
<keyword evidence="1" id="KW-0479">Metal-binding</keyword>
<dbReference type="AlphaFoldDB" id="A0A151QW51"/>
<dbReference type="PANTHER" id="PTHR33680">
    <property type="entry name" value="OS07G0190500 PROTEIN"/>
    <property type="match status" value="1"/>
</dbReference>
<keyword evidence="7" id="KW-1185">Reference proteome</keyword>
<dbReference type="GO" id="GO:0003676">
    <property type="term" value="F:nucleic acid binding"/>
    <property type="evidence" value="ECO:0007669"/>
    <property type="project" value="InterPro"/>
</dbReference>
<protein>
    <recommendedName>
        <fullName evidence="5">GRF-type domain-containing protein</fullName>
    </recommendedName>
</protein>